<dbReference type="AlphaFoldDB" id="A0A166WAT6"/>
<organism evidence="2 3">
    <name type="scientific">Athelia psychrophila</name>
    <dbReference type="NCBI Taxonomy" id="1759441"/>
    <lineage>
        <taxon>Eukaryota</taxon>
        <taxon>Fungi</taxon>
        <taxon>Dikarya</taxon>
        <taxon>Basidiomycota</taxon>
        <taxon>Agaricomycotina</taxon>
        <taxon>Agaricomycetes</taxon>
        <taxon>Agaricomycetidae</taxon>
        <taxon>Atheliales</taxon>
        <taxon>Atheliaceae</taxon>
        <taxon>Athelia</taxon>
    </lineage>
</organism>
<dbReference type="Gene3D" id="3.40.630.30">
    <property type="match status" value="1"/>
</dbReference>
<dbReference type="EMBL" id="KV417482">
    <property type="protein sequence ID" value="KZP33564.1"/>
    <property type="molecule type" value="Genomic_DNA"/>
</dbReference>
<dbReference type="Pfam" id="PF00583">
    <property type="entry name" value="Acetyltransf_1"/>
    <property type="match status" value="1"/>
</dbReference>
<reference evidence="2 3" key="1">
    <citation type="journal article" date="2016" name="Mol. Biol. Evol.">
        <title>Comparative Genomics of Early-Diverging Mushroom-Forming Fungi Provides Insights into the Origins of Lignocellulose Decay Capabilities.</title>
        <authorList>
            <person name="Nagy L.G."/>
            <person name="Riley R."/>
            <person name="Tritt A."/>
            <person name="Adam C."/>
            <person name="Daum C."/>
            <person name="Floudas D."/>
            <person name="Sun H."/>
            <person name="Yadav J.S."/>
            <person name="Pangilinan J."/>
            <person name="Larsson K.H."/>
            <person name="Matsuura K."/>
            <person name="Barry K."/>
            <person name="Labutti K."/>
            <person name="Kuo R."/>
            <person name="Ohm R.A."/>
            <person name="Bhattacharya S.S."/>
            <person name="Shirouzu T."/>
            <person name="Yoshinaga Y."/>
            <person name="Martin F.M."/>
            <person name="Grigoriev I.V."/>
            <person name="Hibbett D.S."/>
        </authorList>
    </citation>
    <scope>NUCLEOTIDE SEQUENCE [LARGE SCALE GENOMIC DNA]</scope>
    <source>
        <strain evidence="2 3">CBS 109695</strain>
    </source>
</reference>
<sequence>MSTRVLPSLPKRFVASCPNTISTRSNSVQLRDWVNKDAFYAVIESKETGAFMGTTCIWLLGSKNRDGMVAIGLLPIYWNKGYGTEALGWVVDYGFRWLALHRVSLSVFESNKGAIGSYKKIGFAVEGVKRKANWADGKWEDVIDMGILDEDWAAKQTA</sequence>
<evidence type="ECO:0000313" key="2">
    <source>
        <dbReference type="EMBL" id="KZP33564.1"/>
    </source>
</evidence>
<dbReference type="InterPro" id="IPR000182">
    <property type="entry name" value="GNAT_dom"/>
</dbReference>
<dbReference type="Proteomes" id="UP000076532">
    <property type="component" value="Unassembled WGS sequence"/>
</dbReference>
<dbReference type="PROSITE" id="PS51186">
    <property type="entry name" value="GNAT"/>
    <property type="match status" value="1"/>
</dbReference>
<accession>A0A166WAT6</accession>
<dbReference type="SUPFAM" id="SSF55729">
    <property type="entry name" value="Acyl-CoA N-acyltransferases (Nat)"/>
    <property type="match status" value="1"/>
</dbReference>
<gene>
    <name evidence="2" type="ORF">FIBSPDRAFT_847476</name>
</gene>
<evidence type="ECO:0000259" key="1">
    <source>
        <dbReference type="PROSITE" id="PS51186"/>
    </source>
</evidence>
<protein>
    <submittedName>
        <fullName evidence="2">Acyl-CoA N-acyltransferase</fullName>
    </submittedName>
</protein>
<evidence type="ECO:0000313" key="3">
    <source>
        <dbReference type="Proteomes" id="UP000076532"/>
    </source>
</evidence>
<dbReference type="GO" id="GO:0008999">
    <property type="term" value="F:protein-N-terminal-alanine acetyltransferase activity"/>
    <property type="evidence" value="ECO:0007669"/>
    <property type="project" value="TreeGrafter"/>
</dbReference>
<dbReference type="PANTHER" id="PTHR43792">
    <property type="entry name" value="GNAT FAMILY, PUTATIVE (AFU_ORTHOLOGUE AFUA_3G00765)-RELATED-RELATED"/>
    <property type="match status" value="1"/>
</dbReference>
<dbReference type="GO" id="GO:0005737">
    <property type="term" value="C:cytoplasm"/>
    <property type="evidence" value="ECO:0007669"/>
    <property type="project" value="TreeGrafter"/>
</dbReference>
<dbReference type="OrthoDB" id="630895at2759"/>
<dbReference type="PANTHER" id="PTHR43792:SF9">
    <property type="entry name" value="RIBOSOMAL-PROTEIN-ALANINE ACETYLTRANSFERASE"/>
    <property type="match status" value="1"/>
</dbReference>
<dbReference type="InterPro" id="IPR051531">
    <property type="entry name" value="N-acetyltransferase"/>
</dbReference>
<proteinExistence type="predicted"/>
<feature type="domain" description="N-acetyltransferase" evidence="1">
    <location>
        <begin position="3"/>
        <end position="150"/>
    </location>
</feature>
<dbReference type="InterPro" id="IPR016181">
    <property type="entry name" value="Acyl_CoA_acyltransferase"/>
</dbReference>
<name>A0A166WAT6_9AGAM</name>
<keyword evidence="3" id="KW-1185">Reference proteome</keyword>